<dbReference type="OrthoDB" id="1740536at2759"/>
<sequence length="198" mass="22991">MPPVFAFLPPPVSTFNLLPPYYPIIGTPVKKPKGFLLYPERQASEERSYWPMLKGQPRAPPSKGQVKNGRIETVPKDVSSLLTLRKGNDEIICNYNKRYWELYNEIEECSEELAESHPKLKKVVSYKLGLTPCEKLWDDLMLNPSTDLQDLMTRMEMYARLEDDVRQAKRASGMSFWGEGAFKRWKENTEECEGRVRQ</sequence>
<organism evidence="1 2">
    <name type="scientific">Actinidia rufa</name>
    <dbReference type="NCBI Taxonomy" id="165716"/>
    <lineage>
        <taxon>Eukaryota</taxon>
        <taxon>Viridiplantae</taxon>
        <taxon>Streptophyta</taxon>
        <taxon>Embryophyta</taxon>
        <taxon>Tracheophyta</taxon>
        <taxon>Spermatophyta</taxon>
        <taxon>Magnoliopsida</taxon>
        <taxon>eudicotyledons</taxon>
        <taxon>Gunneridae</taxon>
        <taxon>Pentapetalae</taxon>
        <taxon>asterids</taxon>
        <taxon>Ericales</taxon>
        <taxon>Actinidiaceae</taxon>
        <taxon>Actinidia</taxon>
    </lineage>
</organism>
<evidence type="ECO:0000313" key="1">
    <source>
        <dbReference type="EMBL" id="GFZ19306.1"/>
    </source>
</evidence>
<comment type="caution">
    <text evidence="1">The sequence shown here is derived from an EMBL/GenBank/DDBJ whole genome shotgun (WGS) entry which is preliminary data.</text>
</comment>
<reference evidence="1 2" key="1">
    <citation type="submission" date="2019-07" db="EMBL/GenBank/DDBJ databases">
        <title>De Novo Assembly of kiwifruit Actinidia rufa.</title>
        <authorList>
            <person name="Sugita-Konishi S."/>
            <person name="Sato K."/>
            <person name="Mori E."/>
            <person name="Abe Y."/>
            <person name="Kisaki G."/>
            <person name="Hamano K."/>
            <person name="Suezawa K."/>
            <person name="Otani M."/>
            <person name="Fukuda T."/>
            <person name="Manabe T."/>
            <person name="Gomi K."/>
            <person name="Tabuchi M."/>
            <person name="Akimitsu K."/>
            <person name="Kataoka I."/>
        </authorList>
    </citation>
    <scope>NUCLEOTIDE SEQUENCE [LARGE SCALE GENOMIC DNA]</scope>
    <source>
        <strain evidence="2">cv. Fuchu</strain>
    </source>
</reference>
<dbReference type="EMBL" id="BJWL01000028">
    <property type="protein sequence ID" value="GFZ19306.1"/>
    <property type="molecule type" value="Genomic_DNA"/>
</dbReference>
<proteinExistence type="predicted"/>
<dbReference type="Proteomes" id="UP000585474">
    <property type="component" value="Unassembled WGS sequence"/>
</dbReference>
<keyword evidence="2" id="KW-1185">Reference proteome</keyword>
<gene>
    <name evidence="1" type="ORF">Acr_28g0000110</name>
</gene>
<protein>
    <submittedName>
        <fullName evidence="1">Uncharacterized protein</fullName>
    </submittedName>
</protein>
<accession>A0A7J0H8A0</accession>
<dbReference type="AlphaFoldDB" id="A0A7J0H8A0"/>
<evidence type="ECO:0000313" key="2">
    <source>
        <dbReference type="Proteomes" id="UP000585474"/>
    </source>
</evidence>
<name>A0A7J0H8A0_9ERIC</name>